<feature type="domain" description="Disulphide bond isomerase DsbC/G N-terminal" evidence="8">
    <location>
        <begin position="41"/>
        <end position="102"/>
    </location>
</feature>
<dbReference type="InterPro" id="IPR051470">
    <property type="entry name" value="Thiol:disulfide_interchange"/>
</dbReference>
<dbReference type="Gene3D" id="3.10.450.70">
    <property type="entry name" value="Disulphide bond isomerase, DsbC/G, N-terminal"/>
    <property type="match status" value="1"/>
</dbReference>
<dbReference type="InterPro" id="IPR012336">
    <property type="entry name" value="Thioredoxin-like_fold"/>
</dbReference>
<dbReference type="SUPFAM" id="SSF52833">
    <property type="entry name" value="Thioredoxin-like"/>
    <property type="match status" value="1"/>
</dbReference>
<comment type="similarity">
    <text evidence="2 7">Belongs to the thioredoxin family. DsbC subfamily.</text>
</comment>
<evidence type="ECO:0000256" key="5">
    <source>
        <dbReference type="ARBA" id="ARBA00023157"/>
    </source>
</evidence>
<dbReference type="Pfam" id="PF13098">
    <property type="entry name" value="Thioredoxin_2"/>
    <property type="match status" value="1"/>
</dbReference>
<dbReference type="InterPro" id="IPR017937">
    <property type="entry name" value="Thioredoxin_CS"/>
</dbReference>
<evidence type="ECO:0000256" key="6">
    <source>
        <dbReference type="ARBA" id="ARBA00023284"/>
    </source>
</evidence>
<protein>
    <recommendedName>
        <fullName evidence="7">Thiol:disulfide interchange protein</fullName>
    </recommendedName>
</protein>
<dbReference type="InterPro" id="IPR033954">
    <property type="entry name" value="DiS-bond_Isoase_DsbC/G"/>
</dbReference>
<evidence type="ECO:0000313" key="11">
    <source>
        <dbReference type="Proteomes" id="UP000470213"/>
    </source>
</evidence>
<dbReference type="EMBL" id="JAAAWN010000001">
    <property type="protein sequence ID" value="NDV89597.1"/>
    <property type="molecule type" value="Genomic_DNA"/>
</dbReference>
<name>A0A7X5RJB1_9ALTE</name>
<keyword evidence="4 7" id="KW-0574">Periplasm</keyword>
<evidence type="ECO:0000313" key="10">
    <source>
        <dbReference type="EMBL" id="NDV89597.1"/>
    </source>
</evidence>
<evidence type="ECO:0000259" key="8">
    <source>
        <dbReference type="Pfam" id="PF10411"/>
    </source>
</evidence>
<evidence type="ECO:0000256" key="7">
    <source>
        <dbReference type="RuleBase" id="RU364038"/>
    </source>
</evidence>
<gene>
    <name evidence="10" type="primary">dsbC</name>
    <name evidence="10" type="ORF">GTH32_00095</name>
</gene>
<keyword evidence="6 7" id="KW-0676">Redox-active center</keyword>
<keyword evidence="10" id="KW-0413">Isomerase</keyword>
<dbReference type="NCBIfam" id="NF008129">
    <property type="entry name" value="PRK10877.1"/>
    <property type="match status" value="1"/>
</dbReference>
<dbReference type="AlphaFoldDB" id="A0A7X5RJB1"/>
<dbReference type="Proteomes" id="UP000470213">
    <property type="component" value="Unassembled WGS sequence"/>
</dbReference>
<evidence type="ECO:0000256" key="4">
    <source>
        <dbReference type="ARBA" id="ARBA00022764"/>
    </source>
</evidence>
<evidence type="ECO:0000256" key="3">
    <source>
        <dbReference type="ARBA" id="ARBA00022729"/>
    </source>
</evidence>
<dbReference type="InterPro" id="IPR009094">
    <property type="entry name" value="DiS-bond_isomerase_DsbC/G_N_sf"/>
</dbReference>
<keyword evidence="11" id="KW-1185">Reference proteome</keyword>
<feature type="domain" description="Thioredoxin-like fold" evidence="9">
    <location>
        <begin position="131"/>
        <end position="252"/>
    </location>
</feature>
<sequence length="258" mass="27993">MTTIRPRYLLTRKRRIIRSIGKVKVVKLGVLVLAVCTSFFSQAADEEAIRSKLTNMLGLKVNTIADAPLPGLVQVTTDRGLFYVSDDAKYLVQAHIYNIDKGMRDETEAALASLRVKGADEFASSSITYKAKDEKYVISVFTDITCGYCRKLHNEVGALNDAGVTVQYLAFPRAGINSEVYQDMVSVWCADDPNDALTSAKNGGAVTAARCENKVAEQYMFGKTVGVNGTPNIVLPNGEVIPGYLPATQIVSKLKTAG</sequence>
<dbReference type="GO" id="GO:0016853">
    <property type="term" value="F:isomerase activity"/>
    <property type="evidence" value="ECO:0007669"/>
    <property type="project" value="UniProtKB-KW"/>
</dbReference>
<dbReference type="CDD" id="cd03020">
    <property type="entry name" value="DsbA_DsbC_DsbG"/>
    <property type="match status" value="1"/>
</dbReference>
<comment type="caution">
    <text evidence="10">The sequence shown here is derived from an EMBL/GenBank/DDBJ whole genome shotgun (WGS) entry which is preliminary data.</text>
</comment>
<dbReference type="PANTHER" id="PTHR35272">
    <property type="entry name" value="THIOL:DISULFIDE INTERCHANGE PROTEIN DSBC-RELATED"/>
    <property type="match status" value="1"/>
</dbReference>
<dbReference type="Pfam" id="PF10411">
    <property type="entry name" value="DsbC_N"/>
    <property type="match status" value="1"/>
</dbReference>
<proteinExistence type="inferred from homology"/>
<dbReference type="Gene3D" id="3.40.30.10">
    <property type="entry name" value="Glutaredoxin"/>
    <property type="match status" value="1"/>
</dbReference>
<evidence type="ECO:0000256" key="2">
    <source>
        <dbReference type="ARBA" id="ARBA00009813"/>
    </source>
</evidence>
<reference evidence="10 11" key="1">
    <citation type="submission" date="2020-01" db="EMBL/GenBank/DDBJ databases">
        <authorList>
            <person name="Chen J."/>
            <person name="Zhu S."/>
            <person name="Yang J."/>
        </authorList>
    </citation>
    <scope>NUCLEOTIDE SEQUENCE [LARGE SCALE GENOMIC DNA]</scope>
    <source>
        <strain evidence="10 11">345S023</strain>
    </source>
</reference>
<keyword evidence="3 7" id="KW-0732">Signal</keyword>
<comment type="function">
    <text evidence="7">Required for disulfide bond formation in some periplasmic proteins. Acts by transferring its disulfide bond to other proteins and is reduced in the process.</text>
</comment>
<dbReference type="InterPro" id="IPR036249">
    <property type="entry name" value="Thioredoxin-like_sf"/>
</dbReference>
<dbReference type="GO" id="GO:0042597">
    <property type="term" value="C:periplasmic space"/>
    <property type="evidence" value="ECO:0007669"/>
    <property type="project" value="UniProtKB-SubCell"/>
</dbReference>
<dbReference type="InterPro" id="IPR018950">
    <property type="entry name" value="DiS-bond_isomerase_DsbC/G_N"/>
</dbReference>
<comment type="subcellular location">
    <subcellularLocation>
        <location evidence="1 7">Periplasm</location>
    </subcellularLocation>
</comment>
<evidence type="ECO:0000259" key="9">
    <source>
        <dbReference type="Pfam" id="PF13098"/>
    </source>
</evidence>
<dbReference type="PROSITE" id="PS00194">
    <property type="entry name" value="THIOREDOXIN_1"/>
    <property type="match status" value="1"/>
</dbReference>
<keyword evidence="5" id="KW-1015">Disulfide bond</keyword>
<organism evidence="10 11">
    <name type="scientific">Alteromonas profundi</name>
    <dbReference type="NCBI Taxonomy" id="2696062"/>
    <lineage>
        <taxon>Bacteria</taxon>
        <taxon>Pseudomonadati</taxon>
        <taxon>Pseudomonadota</taxon>
        <taxon>Gammaproteobacteria</taxon>
        <taxon>Alteromonadales</taxon>
        <taxon>Alteromonadaceae</taxon>
        <taxon>Alteromonas/Salinimonas group</taxon>
        <taxon>Alteromonas</taxon>
    </lineage>
</organism>
<dbReference type="PANTHER" id="PTHR35272:SF3">
    <property type="entry name" value="THIOL:DISULFIDE INTERCHANGE PROTEIN DSBC"/>
    <property type="match status" value="1"/>
</dbReference>
<evidence type="ECO:0000256" key="1">
    <source>
        <dbReference type="ARBA" id="ARBA00004418"/>
    </source>
</evidence>
<accession>A0A7X5RJB1</accession>
<dbReference type="SUPFAM" id="SSF54423">
    <property type="entry name" value="DsbC/DsbG N-terminal domain-like"/>
    <property type="match status" value="1"/>
</dbReference>